<reference evidence="2" key="1">
    <citation type="submission" date="2022-10" db="EMBL/GenBank/DDBJ databases">
        <title>The complete genomes of actinobacterial strains from the NBC collection.</title>
        <authorList>
            <person name="Joergensen T.S."/>
            <person name="Alvarez Arevalo M."/>
            <person name="Sterndorff E.B."/>
            <person name="Faurdal D."/>
            <person name="Vuksanovic O."/>
            <person name="Mourched A.-S."/>
            <person name="Charusanti P."/>
            <person name="Shaw S."/>
            <person name="Blin K."/>
            <person name="Weber T."/>
        </authorList>
    </citation>
    <scope>NUCLEOTIDE SEQUENCE</scope>
    <source>
        <strain evidence="2">NBC_00003</strain>
    </source>
</reference>
<sequence>MAAHASVPATSHRTAHHLSRAVLAVPVVLGVAYGLYAFANQRGGGTITGGDIALGIVSGLAVMALGIGLLSIQSALPRELRAAAYGTLFGAAMGFLYSLSGHSVFRSSGMGAIFGGAMFLVSFYVFYTHED</sequence>
<organism evidence="2">
    <name type="scientific">Streptomyces sp. NBC_00003</name>
    <dbReference type="NCBI Taxonomy" id="2903608"/>
    <lineage>
        <taxon>Bacteria</taxon>
        <taxon>Bacillati</taxon>
        <taxon>Actinomycetota</taxon>
        <taxon>Actinomycetes</taxon>
        <taxon>Kitasatosporales</taxon>
        <taxon>Streptomycetaceae</taxon>
        <taxon>Streptomyces</taxon>
    </lineage>
</organism>
<feature type="transmembrane region" description="Helical" evidence="1">
    <location>
        <begin position="51"/>
        <end position="70"/>
    </location>
</feature>
<protein>
    <recommendedName>
        <fullName evidence="3">Integral membrane protein</fullName>
    </recommendedName>
</protein>
<gene>
    <name evidence="2" type="ORF">OG549_20955</name>
</gene>
<feature type="transmembrane region" description="Helical" evidence="1">
    <location>
        <begin position="21"/>
        <end position="39"/>
    </location>
</feature>
<proteinExistence type="predicted"/>
<dbReference type="AlphaFoldDB" id="A0AAU2V661"/>
<feature type="transmembrane region" description="Helical" evidence="1">
    <location>
        <begin position="82"/>
        <end position="99"/>
    </location>
</feature>
<accession>A0AAU2V661</accession>
<evidence type="ECO:0008006" key="3">
    <source>
        <dbReference type="Google" id="ProtNLM"/>
    </source>
</evidence>
<dbReference type="EMBL" id="CP108318">
    <property type="protein sequence ID" value="WTW62921.1"/>
    <property type="molecule type" value="Genomic_DNA"/>
</dbReference>
<name>A0AAU2V661_9ACTN</name>
<keyword evidence="1" id="KW-1133">Transmembrane helix</keyword>
<evidence type="ECO:0000313" key="2">
    <source>
        <dbReference type="EMBL" id="WTW62921.1"/>
    </source>
</evidence>
<evidence type="ECO:0000256" key="1">
    <source>
        <dbReference type="SAM" id="Phobius"/>
    </source>
</evidence>
<keyword evidence="1" id="KW-0472">Membrane</keyword>
<feature type="transmembrane region" description="Helical" evidence="1">
    <location>
        <begin position="105"/>
        <end position="127"/>
    </location>
</feature>
<keyword evidence="1" id="KW-0812">Transmembrane</keyword>